<dbReference type="EMBL" id="JAAIWK010000029">
    <property type="protein sequence ID" value="NEY21223.1"/>
    <property type="molecule type" value="Genomic_DNA"/>
</dbReference>
<keyword evidence="6 8" id="KW-0408">Iron</keyword>
<gene>
    <name evidence="11" type="ORF">G4D61_14845</name>
    <name evidence="10" type="ORF">NG54_06890</name>
</gene>
<evidence type="ECO:0000256" key="2">
    <source>
        <dbReference type="ARBA" id="ARBA00022448"/>
    </source>
</evidence>
<comment type="caution">
    <text evidence="10">The sequence shown here is derived from an EMBL/GenBank/DDBJ whole genome shotgun (WGS) entry which is preliminary data.</text>
</comment>
<dbReference type="InterPro" id="IPR052395">
    <property type="entry name" value="ET_Ferredoxin"/>
</dbReference>
<reference evidence="11" key="2">
    <citation type="submission" date="2020-02" db="EMBL/GenBank/DDBJ databases">
        <authorList>
            <person name="Feng H."/>
        </authorList>
    </citation>
    <scope>NUCLEOTIDE SEQUENCE [LARGE SCALE GENOMIC DNA]</scope>
    <source>
        <strain evidence="11">Gsoil 114</strain>
    </source>
</reference>
<dbReference type="Gene3D" id="3.30.70.20">
    <property type="match status" value="1"/>
</dbReference>
<dbReference type="PANTHER" id="PTHR39163">
    <property type="entry name" value="FERREDOXIN"/>
    <property type="match status" value="1"/>
</dbReference>
<dbReference type="InterPro" id="IPR001080">
    <property type="entry name" value="3Fe4S_ferredoxin"/>
</dbReference>
<comment type="function">
    <text evidence="8">Ferredoxins are iron-sulfur proteins that transfer electrons in a wide variety of metabolic reactions.</text>
</comment>
<evidence type="ECO:0000256" key="7">
    <source>
        <dbReference type="ARBA" id="ARBA00023014"/>
    </source>
</evidence>
<evidence type="ECO:0000259" key="9">
    <source>
        <dbReference type="PROSITE" id="PS51379"/>
    </source>
</evidence>
<dbReference type="GO" id="GO:0005506">
    <property type="term" value="F:iron ion binding"/>
    <property type="evidence" value="ECO:0007669"/>
    <property type="project" value="UniProtKB-UniRule"/>
</dbReference>
<dbReference type="SUPFAM" id="SSF54862">
    <property type="entry name" value="4Fe-4S ferredoxins"/>
    <property type="match status" value="1"/>
</dbReference>
<name>A0A0A6Y0P6_9BACI</name>
<dbReference type="GO" id="GO:0009055">
    <property type="term" value="F:electron transfer activity"/>
    <property type="evidence" value="ECO:0007669"/>
    <property type="project" value="UniProtKB-UniRule"/>
</dbReference>
<dbReference type="PROSITE" id="PS51379">
    <property type="entry name" value="4FE4S_FER_2"/>
    <property type="match status" value="1"/>
</dbReference>
<protein>
    <recommendedName>
        <fullName evidence="8">Ferredoxin</fullName>
    </recommendedName>
</protein>
<reference evidence="11 13" key="3">
    <citation type="submission" date="2020-03" db="EMBL/GenBank/DDBJ databases">
        <title>Bacillus aquiflavi sp. nov., isolated from yellow water of strong flavor Chinese baijiu in Yibin region of China.</title>
        <authorList>
            <person name="Xie J."/>
        </authorList>
    </citation>
    <scope>NUCLEOTIDE SEQUENCE [LARGE SCALE GENOMIC DNA]</scope>
    <source>
        <strain evidence="11 13">Gsoil 114</strain>
    </source>
</reference>
<keyword evidence="4 8" id="KW-0479">Metal-binding</keyword>
<evidence type="ECO:0000256" key="4">
    <source>
        <dbReference type="ARBA" id="ARBA00022723"/>
    </source>
</evidence>
<evidence type="ECO:0000313" key="12">
    <source>
        <dbReference type="Proteomes" id="UP000030588"/>
    </source>
</evidence>
<dbReference type="AlphaFoldDB" id="A0A0A6Y0P6"/>
<dbReference type="Pfam" id="PF13370">
    <property type="entry name" value="Fer4_13"/>
    <property type="match status" value="1"/>
</dbReference>
<evidence type="ECO:0000313" key="11">
    <source>
        <dbReference type="EMBL" id="NEY21223.1"/>
    </source>
</evidence>
<dbReference type="GO" id="GO:0051539">
    <property type="term" value="F:4 iron, 4 sulfur cluster binding"/>
    <property type="evidence" value="ECO:0007669"/>
    <property type="project" value="UniProtKB-KW"/>
</dbReference>
<keyword evidence="5 8" id="KW-0249">Electron transport</keyword>
<dbReference type="STRING" id="363870.NG54_06890"/>
<keyword evidence="13" id="KW-1185">Reference proteome</keyword>
<dbReference type="PANTHER" id="PTHR39163:SF1">
    <property type="entry name" value="FERREDOXIN"/>
    <property type="match status" value="1"/>
</dbReference>
<accession>A0A0A6Y0P6</accession>
<evidence type="ECO:0000256" key="8">
    <source>
        <dbReference type="RuleBase" id="RU368020"/>
    </source>
</evidence>
<evidence type="ECO:0000256" key="3">
    <source>
        <dbReference type="ARBA" id="ARBA00022485"/>
    </source>
</evidence>
<dbReference type="OrthoDB" id="9801085at2"/>
<evidence type="ECO:0000313" key="10">
    <source>
        <dbReference type="EMBL" id="KHD85862.1"/>
    </source>
</evidence>
<evidence type="ECO:0000256" key="1">
    <source>
        <dbReference type="ARBA" id="ARBA00001966"/>
    </source>
</evidence>
<keyword evidence="7 8" id="KW-0411">Iron-sulfur</keyword>
<organism evidence="10 12">
    <name type="scientific">Heyndrickxia ginsengihumi</name>
    <dbReference type="NCBI Taxonomy" id="363870"/>
    <lineage>
        <taxon>Bacteria</taxon>
        <taxon>Bacillati</taxon>
        <taxon>Bacillota</taxon>
        <taxon>Bacilli</taxon>
        <taxon>Bacillales</taxon>
        <taxon>Bacillaceae</taxon>
        <taxon>Heyndrickxia</taxon>
    </lineage>
</organism>
<sequence length="82" mass="8938">MAKYTIVDRETCIACGSCEAVAPDIYGYDDEGISFVLLDDNKGTEAVPDEFIDDIVDAFEGCPSESIKIADRPFNGNPHAFE</sequence>
<dbReference type="RefSeq" id="WP_025729475.1">
    <property type="nucleotide sequence ID" value="NZ_JAAIWK010000029.1"/>
</dbReference>
<dbReference type="PRINTS" id="PR00352">
    <property type="entry name" value="3FE4SFRDOXIN"/>
</dbReference>
<comment type="cofactor">
    <cofactor evidence="1">
        <name>[4Fe-4S] cluster</name>
        <dbReference type="ChEBI" id="CHEBI:49883"/>
    </cofactor>
</comment>
<keyword evidence="2 8" id="KW-0813">Transport</keyword>
<keyword evidence="3" id="KW-0004">4Fe-4S</keyword>
<evidence type="ECO:0000256" key="6">
    <source>
        <dbReference type="ARBA" id="ARBA00023004"/>
    </source>
</evidence>
<dbReference type="InterPro" id="IPR017896">
    <property type="entry name" value="4Fe4S_Fe-S-bd"/>
</dbReference>
<dbReference type="Proteomes" id="UP000030588">
    <property type="component" value="Unassembled WGS sequence"/>
</dbReference>
<feature type="domain" description="4Fe-4S ferredoxin-type" evidence="9">
    <location>
        <begin position="3"/>
        <end position="31"/>
    </location>
</feature>
<dbReference type="Proteomes" id="UP000476934">
    <property type="component" value="Unassembled WGS sequence"/>
</dbReference>
<reference evidence="10 12" key="1">
    <citation type="submission" date="2014-10" db="EMBL/GenBank/DDBJ databases">
        <title>Draft genome of phytase producing Bacillus ginsengihumi strain M2.11.</title>
        <authorList>
            <person name="Toymentseva A."/>
            <person name="Boulygina E.A."/>
            <person name="Kazakov S.V."/>
            <person name="Kayumov I."/>
            <person name="Suleimanova A.D."/>
            <person name="Mardanova A.M."/>
            <person name="Maria S.N."/>
            <person name="Sergey M.Y."/>
            <person name="Sharipova M.R."/>
        </authorList>
    </citation>
    <scope>NUCLEOTIDE SEQUENCE [LARGE SCALE GENOMIC DNA]</scope>
    <source>
        <strain evidence="10 12">M2.11</strain>
    </source>
</reference>
<dbReference type="EMBL" id="JRUN01000015">
    <property type="protein sequence ID" value="KHD85862.1"/>
    <property type="molecule type" value="Genomic_DNA"/>
</dbReference>
<proteinExistence type="predicted"/>
<evidence type="ECO:0000313" key="13">
    <source>
        <dbReference type="Proteomes" id="UP000476934"/>
    </source>
</evidence>
<evidence type="ECO:0000256" key="5">
    <source>
        <dbReference type="ARBA" id="ARBA00022982"/>
    </source>
</evidence>